<accession>A0ABR1DXS6</accession>
<name>A0ABR1DXS6_NECAM</name>
<sequence length="298" mass="33200">MDEGTSTSNSYERVTSNPFRISLVYASHPLKLSRPLGNIFNLQTPDGGRASKPLLHESYERSGPGIVSSQTASNSWSNSNHNNDFSVGTNHCRESISSSRRCNGQQICVQRDLSNDFMDVNKYDVHEEELRMRSRDNGREITSRTDFCPSSQHLTSSNVPFVDAFRLDRARTSDALSVPKQDLGIPIRNAADLSPQRPKMNGASLHKRQHFTEVVGSSAVALPVSQNAVIESNYPSTSFSPPEQVPPKEQCISLEDVEMRTMTKHCGYIANSTPPDEGSLPQVKDIDYSLFDEFFVRI</sequence>
<evidence type="ECO:0000313" key="2">
    <source>
        <dbReference type="Proteomes" id="UP001303046"/>
    </source>
</evidence>
<dbReference type="Proteomes" id="UP001303046">
    <property type="component" value="Unassembled WGS sequence"/>
</dbReference>
<evidence type="ECO:0000313" key="1">
    <source>
        <dbReference type="EMBL" id="KAK6755247.1"/>
    </source>
</evidence>
<organism evidence="1 2">
    <name type="scientific">Necator americanus</name>
    <name type="common">Human hookworm</name>
    <dbReference type="NCBI Taxonomy" id="51031"/>
    <lineage>
        <taxon>Eukaryota</taxon>
        <taxon>Metazoa</taxon>
        <taxon>Ecdysozoa</taxon>
        <taxon>Nematoda</taxon>
        <taxon>Chromadorea</taxon>
        <taxon>Rhabditida</taxon>
        <taxon>Rhabditina</taxon>
        <taxon>Rhabditomorpha</taxon>
        <taxon>Strongyloidea</taxon>
        <taxon>Ancylostomatidae</taxon>
        <taxon>Bunostominae</taxon>
        <taxon>Necator</taxon>
    </lineage>
</organism>
<protein>
    <submittedName>
        <fullName evidence="1">Uncharacterized protein</fullName>
    </submittedName>
</protein>
<reference evidence="1 2" key="1">
    <citation type="submission" date="2023-08" db="EMBL/GenBank/DDBJ databases">
        <title>A Necator americanus chromosomal reference genome.</title>
        <authorList>
            <person name="Ilik V."/>
            <person name="Petrzelkova K.J."/>
            <person name="Pardy F."/>
            <person name="Fuh T."/>
            <person name="Niatou-Singa F.S."/>
            <person name="Gouil Q."/>
            <person name="Baker L."/>
            <person name="Ritchie M.E."/>
            <person name="Jex A.R."/>
            <person name="Gazzola D."/>
            <person name="Li H."/>
            <person name="Toshio Fujiwara R."/>
            <person name="Zhan B."/>
            <person name="Aroian R.V."/>
            <person name="Pafco B."/>
            <person name="Schwarz E.M."/>
        </authorList>
    </citation>
    <scope>NUCLEOTIDE SEQUENCE [LARGE SCALE GENOMIC DNA]</scope>
    <source>
        <strain evidence="1 2">Aroian</strain>
        <tissue evidence="1">Whole animal</tissue>
    </source>
</reference>
<gene>
    <name evidence="1" type="primary">Necator_chrV.g18721</name>
    <name evidence="1" type="ORF">RB195_013930</name>
</gene>
<keyword evidence="2" id="KW-1185">Reference proteome</keyword>
<comment type="caution">
    <text evidence="1">The sequence shown here is derived from an EMBL/GenBank/DDBJ whole genome shotgun (WGS) entry which is preliminary data.</text>
</comment>
<proteinExistence type="predicted"/>
<dbReference type="EMBL" id="JAVFWL010000005">
    <property type="protein sequence ID" value="KAK6755247.1"/>
    <property type="molecule type" value="Genomic_DNA"/>
</dbReference>